<evidence type="ECO:0000256" key="3">
    <source>
        <dbReference type="ARBA" id="ARBA00022553"/>
    </source>
</evidence>
<comment type="catalytic activity">
    <reaction evidence="1">
        <text>ATP + protein L-histidine = ADP + protein N-phospho-L-histidine.</text>
        <dbReference type="EC" id="2.7.13.3"/>
    </reaction>
</comment>
<dbReference type="InterPro" id="IPR036890">
    <property type="entry name" value="HATPase_C_sf"/>
</dbReference>
<dbReference type="PROSITE" id="PS50110">
    <property type="entry name" value="RESPONSE_REGULATORY"/>
    <property type="match status" value="1"/>
</dbReference>
<dbReference type="PROSITE" id="PS50112">
    <property type="entry name" value="PAS"/>
    <property type="match status" value="3"/>
</dbReference>
<protein>
    <recommendedName>
        <fullName evidence="2">histidine kinase</fullName>
        <ecNumber evidence="2">2.7.13.3</ecNumber>
    </recommendedName>
</protein>
<accession>A0ABS8NGU6</accession>
<dbReference type="InterPro" id="IPR003661">
    <property type="entry name" value="HisK_dim/P_dom"/>
</dbReference>
<dbReference type="NCBIfam" id="TIGR00229">
    <property type="entry name" value="sensory_box"/>
    <property type="match status" value="3"/>
</dbReference>
<dbReference type="PANTHER" id="PTHR43047:SF72">
    <property type="entry name" value="OSMOSENSING HISTIDINE PROTEIN KINASE SLN1"/>
    <property type="match status" value="1"/>
</dbReference>
<dbReference type="SUPFAM" id="SSF55874">
    <property type="entry name" value="ATPase domain of HSP90 chaperone/DNA topoisomerase II/histidine kinase"/>
    <property type="match status" value="1"/>
</dbReference>
<dbReference type="SUPFAM" id="SSF55785">
    <property type="entry name" value="PYP-like sensor domain (PAS domain)"/>
    <property type="match status" value="4"/>
</dbReference>
<dbReference type="CDD" id="cd00082">
    <property type="entry name" value="HisKA"/>
    <property type="match status" value="1"/>
</dbReference>
<dbReference type="Gene3D" id="3.40.50.2300">
    <property type="match status" value="1"/>
</dbReference>
<dbReference type="EMBL" id="JAJKFW010000022">
    <property type="protein sequence ID" value="MCC9642777.1"/>
    <property type="molecule type" value="Genomic_DNA"/>
</dbReference>
<evidence type="ECO:0000256" key="2">
    <source>
        <dbReference type="ARBA" id="ARBA00012438"/>
    </source>
</evidence>
<dbReference type="Proteomes" id="UP001430306">
    <property type="component" value="Unassembled WGS sequence"/>
</dbReference>
<dbReference type="InterPro" id="IPR000014">
    <property type="entry name" value="PAS"/>
</dbReference>
<evidence type="ECO:0000313" key="12">
    <source>
        <dbReference type="Proteomes" id="UP001430306"/>
    </source>
</evidence>
<dbReference type="InterPro" id="IPR001610">
    <property type="entry name" value="PAC"/>
</dbReference>
<dbReference type="Gene3D" id="1.10.287.130">
    <property type="match status" value="1"/>
</dbReference>
<dbReference type="SMART" id="SM00387">
    <property type="entry name" value="HATPase_c"/>
    <property type="match status" value="1"/>
</dbReference>
<dbReference type="InterPro" id="IPR035965">
    <property type="entry name" value="PAS-like_dom_sf"/>
</dbReference>
<dbReference type="InterPro" id="IPR013655">
    <property type="entry name" value="PAS_fold_3"/>
</dbReference>
<evidence type="ECO:0000256" key="5">
    <source>
        <dbReference type="ARBA" id="ARBA00022777"/>
    </source>
</evidence>
<dbReference type="PROSITE" id="PS50109">
    <property type="entry name" value="HIS_KIN"/>
    <property type="match status" value="1"/>
</dbReference>
<evidence type="ECO:0000256" key="6">
    <source>
        <dbReference type="PROSITE-ProRule" id="PRU00169"/>
    </source>
</evidence>
<evidence type="ECO:0000259" key="8">
    <source>
        <dbReference type="PROSITE" id="PS50110"/>
    </source>
</evidence>
<keyword evidence="12" id="KW-1185">Reference proteome</keyword>
<dbReference type="InterPro" id="IPR011006">
    <property type="entry name" value="CheY-like_superfamily"/>
</dbReference>
<dbReference type="CDD" id="cd17546">
    <property type="entry name" value="REC_hyHK_CKI1_RcsC-like"/>
    <property type="match status" value="1"/>
</dbReference>
<dbReference type="Pfam" id="PF00512">
    <property type="entry name" value="HisKA"/>
    <property type="match status" value="1"/>
</dbReference>
<dbReference type="SMART" id="SM00091">
    <property type="entry name" value="PAS"/>
    <property type="match status" value="4"/>
</dbReference>
<gene>
    <name evidence="11" type="ORF">LOC71_10870</name>
</gene>
<evidence type="ECO:0000259" key="7">
    <source>
        <dbReference type="PROSITE" id="PS50109"/>
    </source>
</evidence>
<dbReference type="PANTHER" id="PTHR43047">
    <property type="entry name" value="TWO-COMPONENT HISTIDINE PROTEIN KINASE"/>
    <property type="match status" value="1"/>
</dbReference>
<dbReference type="InterPro" id="IPR004358">
    <property type="entry name" value="Sig_transdc_His_kin-like_C"/>
</dbReference>
<dbReference type="Gene3D" id="2.10.70.100">
    <property type="match status" value="1"/>
</dbReference>
<dbReference type="Pfam" id="PF08447">
    <property type="entry name" value="PAS_3"/>
    <property type="match status" value="3"/>
</dbReference>
<dbReference type="Gene3D" id="3.30.565.10">
    <property type="entry name" value="Histidine kinase-like ATPase, C-terminal domain"/>
    <property type="match status" value="1"/>
</dbReference>
<dbReference type="SMART" id="SM00448">
    <property type="entry name" value="REC"/>
    <property type="match status" value="1"/>
</dbReference>
<proteinExistence type="predicted"/>
<keyword evidence="4" id="KW-0808">Transferase</keyword>
<dbReference type="SUPFAM" id="SSF47384">
    <property type="entry name" value="Homodimeric domain of signal transducing histidine kinase"/>
    <property type="match status" value="1"/>
</dbReference>
<dbReference type="InterPro" id="IPR001789">
    <property type="entry name" value="Sig_transdc_resp-reg_receiver"/>
</dbReference>
<dbReference type="Gene3D" id="3.30.450.20">
    <property type="entry name" value="PAS domain"/>
    <property type="match status" value="4"/>
</dbReference>
<feature type="domain" description="Response regulatory" evidence="8">
    <location>
        <begin position="796"/>
        <end position="913"/>
    </location>
</feature>
<reference evidence="11" key="1">
    <citation type="submission" date="2021-11" db="EMBL/GenBank/DDBJ databases">
        <title>Genome sequence.</title>
        <authorList>
            <person name="Sun Q."/>
        </authorList>
    </citation>
    <scope>NUCLEOTIDE SEQUENCE</scope>
    <source>
        <strain evidence="11">JC740</strain>
    </source>
</reference>
<keyword evidence="5" id="KW-0418">Kinase</keyword>
<dbReference type="RefSeq" id="WP_230273714.1">
    <property type="nucleotide sequence ID" value="NZ_JAJKFW010000022.1"/>
</dbReference>
<sequence length="914" mass="103333">MSELTTSEQQLRLALSMSSIGVIHIDYATQLASADEHAAKLFDLPYGEKISRDDVHSKFHPDDRAAIEACLADSMDPKGVGEFSMEHRIIHRSGEVRWLSIRKRIVFEETGGERKPVSSLLAAVDITPQKNAEEVLKRSQETFESLVQNSPFGIYVVDSDLTMRYVSNGAKEVFSQFNPIEGQDFRVIMHTLWRSDFAAEIVEHFQHTLKTGERYQAPGFVEHRNDTAEVEAYEWEIERTTLPDGSHGVVCYFYDATEHEQIAESIRRREQYFREMTDAAPAMLWVTDVNHACTFLSRGWQDYTGQSQMDGLGTGWLDMVHPDDREETREIIMSSLNSRRPFEHDYRLRTSKGTYRWAIDAGRPKFDAKGNFEGYIGSVIDVHDRHVAEESLRQRAADIEASESRLRLAAETTGFGTYDIHETDALSVWSDELFRILGLPAEGNPSADRYLSLIHPEDREAFQKVLDQSTAADGPEKHSIEFRIVRPDGETRWLIDTGRTFREGNADNRRVIRRVGTVQDITDRKLFEQSLQQAKQSAEMANRSRGEFLANMSHEIRTPMSAILGHADILIDHLKDPDNLLVVETIRRNGNFLLTIINDILDLSKIDAGKMELQEQPIRPDSIVGDVRSLMDVRAAEKDLPLKITFAGPIPETIRTDAIRLRQILLNLVGNAIKFTNDGEVHLHVRYDERSSLLYFDIIDTGVGIPKEKLDSLFEPFTQLDNTSTRSYGGTGLGLTICRRLSHALGGQIDVSSQPGRGSRFTLSLKVKAADKLIQPNLNTQPEKKAPKSDIRLTANVLVVDDRRDIRYLAQHFIEKAGSTVYTATNGKEAIDFIESKESPPVDLIVMDMQMPVMDGYEATAELRRRDCKLPIIALTANAMKSDREECLAAGCTDYTTKPLDQQKLIQMISRLTS</sequence>
<dbReference type="InterPro" id="IPR036097">
    <property type="entry name" value="HisK_dim/P_sf"/>
</dbReference>
<feature type="domain" description="PAC" evidence="10">
    <location>
        <begin position="83"/>
        <end position="138"/>
    </location>
</feature>
<dbReference type="InterPro" id="IPR005467">
    <property type="entry name" value="His_kinase_dom"/>
</dbReference>
<feature type="domain" description="PAC" evidence="10">
    <location>
        <begin position="478"/>
        <end position="533"/>
    </location>
</feature>
<dbReference type="EC" id="2.7.13.3" evidence="2"/>
<dbReference type="CDD" id="cd16922">
    <property type="entry name" value="HATPase_EvgS-ArcB-TorS-like"/>
    <property type="match status" value="1"/>
</dbReference>
<feature type="domain" description="PAC" evidence="10">
    <location>
        <begin position="342"/>
        <end position="394"/>
    </location>
</feature>
<feature type="domain" description="PAS" evidence="9">
    <location>
        <begin position="402"/>
        <end position="473"/>
    </location>
</feature>
<organism evidence="11 12">
    <name type="scientific">Rhodopirellula halodulae</name>
    <dbReference type="NCBI Taxonomy" id="2894198"/>
    <lineage>
        <taxon>Bacteria</taxon>
        <taxon>Pseudomonadati</taxon>
        <taxon>Planctomycetota</taxon>
        <taxon>Planctomycetia</taxon>
        <taxon>Pirellulales</taxon>
        <taxon>Pirellulaceae</taxon>
        <taxon>Rhodopirellula</taxon>
    </lineage>
</organism>
<dbReference type="Pfam" id="PF00072">
    <property type="entry name" value="Response_reg"/>
    <property type="match status" value="1"/>
</dbReference>
<feature type="domain" description="Histidine kinase" evidence="7">
    <location>
        <begin position="551"/>
        <end position="769"/>
    </location>
</feature>
<evidence type="ECO:0000259" key="9">
    <source>
        <dbReference type="PROSITE" id="PS50112"/>
    </source>
</evidence>
<keyword evidence="3 6" id="KW-0597">Phosphoprotein</keyword>
<dbReference type="SMART" id="SM00086">
    <property type="entry name" value="PAC"/>
    <property type="match status" value="3"/>
</dbReference>
<dbReference type="InterPro" id="IPR003594">
    <property type="entry name" value="HATPase_dom"/>
</dbReference>
<dbReference type="InterPro" id="IPR000700">
    <property type="entry name" value="PAS-assoc_C"/>
</dbReference>
<dbReference type="PRINTS" id="PR00344">
    <property type="entry name" value="BCTRLSENSOR"/>
</dbReference>
<evidence type="ECO:0000259" key="10">
    <source>
        <dbReference type="PROSITE" id="PS50113"/>
    </source>
</evidence>
<feature type="modified residue" description="4-aspartylphosphate" evidence="6">
    <location>
        <position position="848"/>
    </location>
</feature>
<dbReference type="PROSITE" id="PS50113">
    <property type="entry name" value="PAC"/>
    <property type="match status" value="3"/>
</dbReference>
<dbReference type="SUPFAM" id="SSF52172">
    <property type="entry name" value="CheY-like"/>
    <property type="match status" value="1"/>
</dbReference>
<dbReference type="SMART" id="SM00388">
    <property type="entry name" value="HisKA"/>
    <property type="match status" value="1"/>
</dbReference>
<feature type="domain" description="PAS" evidence="9">
    <location>
        <begin position="7"/>
        <end position="78"/>
    </location>
</feature>
<dbReference type="CDD" id="cd00130">
    <property type="entry name" value="PAS"/>
    <property type="match status" value="3"/>
</dbReference>
<dbReference type="Pfam" id="PF02518">
    <property type="entry name" value="HATPase_c"/>
    <property type="match status" value="1"/>
</dbReference>
<name>A0ABS8NGU6_9BACT</name>
<comment type="caution">
    <text evidence="11">The sequence shown here is derived from an EMBL/GenBank/DDBJ whole genome shotgun (WGS) entry which is preliminary data.</text>
</comment>
<dbReference type="InterPro" id="IPR013656">
    <property type="entry name" value="PAS_4"/>
</dbReference>
<evidence type="ECO:0000256" key="4">
    <source>
        <dbReference type="ARBA" id="ARBA00022679"/>
    </source>
</evidence>
<evidence type="ECO:0000256" key="1">
    <source>
        <dbReference type="ARBA" id="ARBA00000085"/>
    </source>
</evidence>
<feature type="domain" description="PAS" evidence="9">
    <location>
        <begin position="269"/>
        <end position="339"/>
    </location>
</feature>
<evidence type="ECO:0000313" key="11">
    <source>
        <dbReference type="EMBL" id="MCC9642777.1"/>
    </source>
</evidence>
<dbReference type="Pfam" id="PF08448">
    <property type="entry name" value="PAS_4"/>
    <property type="match status" value="1"/>
</dbReference>